<proteinExistence type="predicted"/>
<gene>
    <name evidence="1" type="ORF">METZ01_LOCUS390918</name>
</gene>
<organism evidence="1">
    <name type="scientific">marine metagenome</name>
    <dbReference type="NCBI Taxonomy" id="408172"/>
    <lineage>
        <taxon>unclassified sequences</taxon>
        <taxon>metagenomes</taxon>
        <taxon>ecological metagenomes</taxon>
    </lineage>
</organism>
<evidence type="ECO:0000313" key="1">
    <source>
        <dbReference type="EMBL" id="SVD38064.1"/>
    </source>
</evidence>
<dbReference type="Gene3D" id="3.20.20.70">
    <property type="entry name" value="Aldolase class I"/>
    <property type="match status" value="1"/>
</dbReference>
<protein>
    <recommendedName>
        <fullName evidence="2">7-carboxy-7-deazaguanine synthase QueE</fullName>
    </recommendedName>
</protein>
<evidence type="ECO:0008006" key="2">
    <source>
        <dbReference type="Google" id="ProtNLM"/>
    </source>
</evidence>
<reference evidence="1" key="1">
    <citation type="submission" date="2018-05" db="EMBL/GenBank/DDBJ databases">
        <authorList>
            <person name="Lanie J.A."/>
            <person name="Ng W.-L."/>
            <person name="Kazmierczak K.M."/>
            <person name="Andrzejewski T.M."/>
            <person name="Davidsen T.M."/>
            <person name="Wayne K.J."/>
            <person name="Tettelin H."/>
            <person name="Glass J.I."/>
            <person name="Rusch D."/>
            <person name="Podicherti R."/>
            <person name="Tsui H.-C.T."/>
            <person name="Winkler M.E."/>
        </authorList>
    </citation>
    <scope>NUCLEOTIDE SEQUENCE</scope>
</reference>
<name>A0A382UUZ5_9ZZZZ</name>
<sequence length="43" mass="5045">MNKLRYSEMFYSLQGEGRYVGVPSLFLRLFGCNFECQGFGQDR</sequence>
<dbReference type="InterPro" id="IPR013785">
    <property type="entry name" value="Aldolase_TIM"/>
</dbReference>
<feature type="non-terminal residue" evidence="1">
    <location>
        <position position="43"/>
    </location>
</feature>
<dbReference type="AlphaFoldDB" id="A0A382UUZ5"/>
<dbReference type="EMBL" id="UINC01147002">
    <property type="protein sequence ID" value="SVD38064.1"/>
    <property type="molecule type" value="Genomic_DNA"/>
</dbReference>
<accession>A0A382UUZ5</accession>